<sequence length="286" mass="32351">MSDPRNDELTDVAILTRSVENVFRKLIRFLVGRISLVKLQEIIRVIFIEEVEDQLRLEFPNRNVSLTKLALATGLDTRTIVRIKNSSQFRKPFFNTKNFLAELTPVASILDVWSSKSPYYDEKTGLPRELDIMGPSGSFEALFSSHIKSRGVTPKSLISQLLKSDTVELSKSGEKIRLKKRAYLPAQSVDKQGAIEMGFGAIGSLVNTVHHNISSQTHPDDRFYQQGAWTLRLPANRRKAARAELRTLLENTDDQARTILAKYEEPHPNSQQLTVGVSCFYFEDGI</sequence>
<evidence type="ECO:0000313" key="2">
    <source>
        <dbReference type="Proteomes" id="UP001359886"/>
    </source>
</evidence>
<reference evidence="1 2" key="1">
    <citation type="submission" date="2024-02" db="EMBL/GenBank/DDBJ databases">
        <title>A novel Wenzhouxiangellaceae bacterium, isolated from coastal sediments.</title>
        <authorList>
            <person name="Du Z.-J."/>
            <person name="Ye Y.-Q."/>
            <person name="Zhang X.-Y."/>
        </authorList>
    </citation>
    <scope>NUCLEOTIDE SEQUENCE [LARGE SCALE GENOMIC DNA]</scope>
    <source>
        <strain evidence="1 2">CH-27</strain>
    </source>
</reference>
<accession>A0AAW9RGH4</accession>
<name>A0AAW9RGH4_9GAMM</name>
<dbReference type="Proteomes" id="UP001359886">
    <property type="component" value="Unassembled WGS sequence"/>
</dbReference>
<dbReference type="AlphaFoldDB" id="A0AAW9RGH4"/>
<organism evidence="1 2">
    <name type="scientific">Elongatibacter sediminis</name>
    <dbReference type="NCBI Taxonomy" id="3119006"/>
    <lineage>
        <taxon>Bacteria</taxon>
        <taxon>Pseudomonadati</taxon>
        <taxon>Pseudomonadota</taxon>
        <taxon>Gammaproteobacteria</taxon>
        <taxon>Chromatiales</taxon>
        <taxon>Wenzhouxiangellaceae</taxon>
        <taxon>Elongatibacter</taxon>
    </lineage>
</organism>
<dbReference type="InterPro" id="IPR045445">
    <property type="entry name" value="DUF6502"/>
</dbReference>
<proteinExistence type="predicted"/>
<gene>
    <name evidence="1" type="ORF">V3330_12895</name>
</gene>
<dbReference type="RefSeq" id="WP_354695846.1">
    <property type="nucleotide sequence ID" value="NZ_JAZHOG010000008.1"/>
</dbReference>
<dbReference type="EMBL" id="JAZHOG010000008">
    <property type="protein sequence ID" value="MEJ8568524.1"/>
    <property type="molecule type" value="Genomic_DNA"/>
</dbReference>
<keyword evidence="2" id="KW-1185">Reference proteome</keyword>
<protein>
    <submittedName>
        <fullName evidence="1">DUF6502 family protein</fullName>
    </submittedName>
</protein>
<dbReference type="Pfam" id="PF20112">
    <property type="entry name" value="DUF6502"/>
    <property type="match status" value="1"/>
</dbReference>
<comment type="caution">
    <text evidence="1">The sequence shown here is derived from an EMBL/GenBank/DDBJ whole genome shotgun (WGS) entry which is preliminary data.</text>
</comment>
<evidence type="ECO:0000313" key="1">
    <source>
        <dbReference type="EMBL" id="MEJ8568524.1"/>
    </source>
</evidence>